<sequence length="70" mass="7711">MNSTETTLFLIEKGADINQRSDDGKAPFLSACYADDFVLVKIFIELGVDANSKDEKGANGLMRNFACNEF</sequence>
<keyword evidence="3" id="KW-1185">Reference proteome</keyword>
<name>A2EEB1_TRIV3</name>
<dbReference type="InterPro" id="IPR002110">
    <property type="entry name" value="Ankyrin_rpt"/>
</dbReference>
<keyword evidence="1" id="KW-0040">ANK repeat</keyword>
<evidence type="ECO:0000313" key="3">
    <source>
        <dbReference type="Proteomes" id="UP000001542"/>
    </source>
</evidence>
<dbReference type="AlphaFoldDB" id="A2EEB1"/>
<dbReference type="PROSITE" id="PS50088">
    <property type="entry name" value="ANK_REPEAT"/>
    <property type="match status" value="1"/>
</dbReference>
<dbReference type="KEGG" id="tva:4766920"/>
<dbReference type="RefSeq" id="XP_001321232.1">
    <property type="nucleotide sequence ID" value="XM_001321197.1"/>
</dbReference>
<gene>
    <name evidence="2" type="ORF">TVAG_073750</name>
</gene>
<dbReference type="InParanoid" id="A2EEB1"/>
<evidence type="ECO:0000313" key="2">
    <source>
        <dbReference type="EMBL" id="EAY09009.1"/>
    </source>
</evidence>
<dbReference type="VEuPathDB" id="TrichDB:TVAGG3_0797740"/>
<dbReference type="OrthoDB" id="194358at2759"/>
<dbReference type="EMBL" id="DS113366">
    <property type="protein sequence ID" value="EAY09009.1"/>
    <property type="molecule type" value="Genomic_DNA"/>
</dbReference>
<dbReference type="SUPFAM" id="SSF48403">
    <property type="entry name" value="Ankyrin repeat"/>
    <property type="match status" value="1"/>
</dbReference>
<dbReference type="Proteomes" id="UP000001542">
    <property type="component" value="Unassembled WGS sequence"/>
</dbReference>
<reference evidence="2" key="1">
    <citation type="submission" date="2006-10" db="EMBL/GenBank/DDBJ databases">
        <authorList>
            <person name="Amadeo P."/>
            <person name="Zhao Q."/>
            <person name="Wortman J."/>
            <person name="Fraser-Liggett C."/>
            <person name="Carlton J."/>
        </authorList>
    </citation>
    <scope>NUCLEOTIDE SEQUENCE</scope>
    <source>
        <strain evidence="2">G3</strain>
    </source>
</reference>
<organism evidence="2 3">
    <name type="scientific">Trichomonas vaginalis (strain ATCC PRA-98 / G3)</name>
    <dbReference type="NCBI Taxonomy" id="412133"/>
    <lineage>
        <taxon>Eukaryota</taxon>
        <taxon>Metamonada</taxon>
        <taxon>Parabasalia</taxon>
        <taxon>Trichomonadida</taxon>
        <taxon>Trichomonadidae</taxon>
        <taxon>Trichomonas</taxon>
    </lineage>
</organism>
<reference evidence="2" key="2">
    <citation type="journal article" date="2007" name="Science">
        <title>Draft genome sequence of the sexually transmitted pathogen Trichomonas vaginalis.</title>
        <authorList>
            <person name="Carlton J.M."/>
            <person name="Hirt R.P."/>
            <person name="Silva J.C."/>
            <person name="Delcher A.L."/>
            <person name="Schatz M."/>
            <person name="Zhao Q."/>
            <person name="Wortman J.R."/>
            <person name="Bidwell S.L."/>
            <person name="Alsmark U.C.M."/>
            <person name="Besteiro S."/>
            <person name="Sicheritz-Ponten T."/>
            <person name="Noel C.J."/>
            <person name="Dacks J.B."/>
            <person name="Foster P.G."/>
            <person name="Simillion C."/>
            <person name="Van de Peer Y."/>
            <person name="Miranda-Saavedra D."/>
            <person name="Barton G.J."/>
            <person name="Westrop G.D."/>
            <person name="Mueller S."/>
            <person name="Dessi D."/>
            <person name="Fiori P.L."/>
            <person name="Ren Q."/>
            <person name="Paulsen I."/>
            <person name="Zhang H."/>
            <person name="Bastida-Corcuera F.D."/>
            <person name="Simoes-Barbosa A."/>
            <person name="Brown M.T."/>
            <person name="Hayes R.D."/>
            <person name="Mukherjee M."/>
            <person name="Okumura C.Y."/>
            <person name="Schneider R."/>
            <person name="Smith A.J."/>
            <person name="Vanacova S."/>
            <person name="Villalvazo M."/>
            <person name="Haas B.J."/>
            <person name="Pertea M."/>
            <person name="Feldblyum T.V."/>
            <person name="Utterback T.R."/>
            <person name="Shu C.L."/>
            <person name="Osoegawa K."/>
            <person name="de Jong P.J."/>
            <person name="Hrdy I."/>
            <person name="Horvathova L."/>
            <person name="Zubacova Z."/>
            <person name="Dolezal P."/>
            <person name="Malik S.B."/>
            <person name="Logsdon J.M. Jr."/>
            <person name="Henze K."/>
            <person name="Gupta A."/>
            <person name="Wang C.C."/>
            <person name="Dunne R.L."/>
            <person name="Upcroft J.A."/>
            <person name="Upcroft P."/>
            <person name="White O."/>
            <person name="Salzberg S.L."/>
            <person name="Tang P."/>
            <person name="Chiu C.-H."/>
            <person name="Lee Y.-S."/>
            <person name="Embley T.M."/>
            <person name="Coombs G.H."/>
            <person name="Mottram J.C."/>
            <person name="Tachezy J."/>
            <person name="Fraser-Liggett C.M."/>
            <person name="Johnson P.J."/>
        </authorList>
    </citation>
    <scope>NUCLEOTIDE SEQUENCE [LARGE SCALE GENOMIC DNA]</scope>
    <source>
        <strain evidence="2">G3</strain>
    </source>
</reference>
<evidence type="ECO:0000256" key="1">
    <source>
        <dbReference type="PROSITE-ProRule" id="PRU00023"/>
    </source>
</evidence>
<feature type="repeat" description="ANK" evidence="1">
    <location>
        <begin position="23"/>
        <end position="55"/>
    </location>
</feature>
<accession>A2EEB1</accession>
<protein>
    <submittedName>
        <fullName evidence="2">Ankyrin repeat protein, putative</fullName>
    </submittedName>
</protein>
<proteinExistence type="predicted"/>
<dbReference type="Gene3D" id="1.25.40.20">
    <property type="entry name" value="Ankyrin repeat-containing domain"/>
    <property type="match status" value="1"/>
</dbReference>
<dbReference type="InterPro" id="IPR036770">
    <property type="entry name" value="Ankyrin_rpt-contain_sf"/>
</dbReference>